<organism evidence="1">
    <name type="scientific">Ectopseudomonas oleovorans</name>
    <name type="common">Pseudomonas oleovorans</name>
    <dbReference type="NCBI Taxonomy" id="301"/>
    <lineage>
        <taxon>Bacteria</taxon>
        <taxon>Pseudomonadati</taxon>
        <taxon>Pseudomonadota</taxon>
        <taxon>Gammaproteobacteria</taxon>
        <taxon>Pseudomonadales</taxon>
        <taxon>Pseudomonadaceae</taxon>
        <taxon>Ectopseudomonas</taxon>
    </lineage>
</organism>
<dbReference type="AlphaFoldDB" id="A0A653B6R5"/>
<dbReference type="OrthoDB" id="6891161at2"/>
<proteinExistence type="predicted"/>
<reference evidence="1" key="1">
    <citation type="submission" date="2018-11" db="EMBL/GenBank/DDBJ databases">
        <authorList>
            <consortium name="Genoscope - CEA"/>
            <person name="William W."/>
        </authorList>
    </citation>
    <scope>NUCLEOTIDE SEQUENCE [LARGE SCALE GENOMIC DNA]</scope>
    <source>
        <strain evidence="1">T9AD</strain>
    </source>
</reference>
<sequence length="180" mass="20005">MVRILFLAIAVALSGCATNQLHFASYSTEAELAEIRNTEINIELVEVSGAESCTKCTESSKIVWHAANYNGFFYEGFAQIPVSDWSAFTKSALNPAANSKTQAKIVINRIFLKTWQNPQYYACQSEISIFINNQKYNGKSIVKIRGSGQELLRANLAQLNHDTLEAIQLSLKSAYLNAMK</sequence>
<evidence type="ECO:0000313" key="1">
    <source>
        <dbReference type="EMBL" id="VDN64225.1"/>
    </source>
</evidence>
<accession>A0A653B6R5</accession>
<dbReference type="EMBL" id="LR130779">
    <property type="protein sequence ID" value="VDN64225.1"/>
    <property type="molecule type" value="Genomic_DNA"/>
</dbReference>
<protein>
    <submittedName>
        <fullName evidence="1">Uncharacterized protein</fullName>
    </submittedName>
</protein>
<dbReference type="PROSITE" id="PS51257">
    <property type="entry name" value="PROKAR_LIPOPROTEIN"/>
    <property type="match status" value="1"/>
</dbReference>
<name>A0A653B6R5_ECTOL</name>
<gene>
    <name evidence="1" type="ORF">POT9AD_3250</name>
</gene>